<reference evidence="1 2" key="1">
    <citation type="submission" date="2014-06" db="EMBL/GenBank/DDBJ databases">
        <authorList>
            <consortium name="DOE Joint Genome Institute"/>
            <person name="Kuo A."/>
            <person name="Kohler A."/>
            <person name="Nagy L.G."/>
            <person name="Floudas D."/>
            <person name="Copeland A."/>
            <person name="Barry K.W."/>
            <person name="Cichocki N."/>
            <person name="Veneault-Fourrey C."/>
            <person name="LaButti K."/>
            <person name="Lindquist E.A."/>
            <person name="Lipzen A."/>
            <person name="Lundell T."/>
            <person name="Morin E."/>
            <person name="Murat C."/>
            <person name="Sun H."/>
            <person name="Tunlid A."/>
            <person name="Henrissat B."/>
            <person name="Grigoriev I.V."/>
            <person name="Hibbett D.S."/>
            <person name="Martin F."/>
            <person name="Nordberg H.P."/>
            <person name="Cantor M.N."/>
            <person name="Hua S.X."/>
        </authorList>
    </citation>
    <scope>NUCLEOTIDE SEQUENCE [LARGE SCALE GENOMIC DNA]</scope>
    <source>
        <strain evidence="1 2">ATCC 200175</strain>
    </source>
</reference>
<organism evidence="1 2">
    <name type="scientific">Paxillus involutus ATCC 200175</name>
    <dbReference type="NCBI Taxonomy" id="664439"/>
    <lineage>
        <taxon>Eukaryota</taxon>
        <taxon>Fungi</taxon>
        <taxon>Dikarya</taxon>
        <taxon>Basidiomycota</taxon>
        <taxon>Agaricomycotina</taxon>
        <taxon>Agaricomycetes</taxon>
        <taxon>Agaricomycetidae</taxon>
        <taxon>Boletales</taxon>
        <taxon>Paxilineae</taxon>
        <taxon>Paxillaceae</taxon>
        <taxon>Paxillus</taxon>
    </lineage>
</organism>
<keyword evidence="2" id="KW-1185">Reference proteome</keyword>
<evidence type="ECO:0000313" key="1">
    <source>
        <dbReference type="EMBL" id="KIJ10332.1"/>
    </source>
</evidence>
<dbReference type="HOGENOM" id="CLU_166312_1_0_1"/>
<name>A0A0C9TRA1_PAXIN</name>
<dbReference type="OrthoDB" id="2671666at2759"/>
<reference evidence="2" key="2">
    <citation type="submission" date="2015-01" db="EMBL/GenBank/DDBJ databases">
        <title>Evolutionary Origins and Diversification of the Mycorrhizal Mutualists.</title>
        <authorList>
            <consortium name="DOE Joint Genome Institute"/>
            <consortium name="Mycorrhizal Genomics Consortium"/>
            <person name="Kohler A."/>
            <person name="Kuo A."/>
            <person name="Nagy L.G."/>
            <person name="Floudas D."/>
            <person name="Copeland A."/>
            <person name="Barry K.W."/>
            <person name="Cichocki N."/>
            <person name="Veneault-Fourrey C."/>
            <person name="LaButti K."/>
            <person name="Lindquist E.A."/>
            <person name="Lipzen A."/>
            <person name="Lundell T."/>
            <person name="Morin E."/>
            <person name="Murat C."/>
            <person name="Riley R."/>
            <person name="Ohm R."/>
            <person name="Sun H."/>
            <person name="Tunlid A."/>
            <person name="Henrissat B."/>
            <person name="Grigoriev I.V."/>
            <person name="Hibbett D.S."/>
            <person name="Martin F."/>
        </authorList>
    </citation>
    <scope>NUCLEOTIDE SEQUENCE [LARGE SCALE GENOMIC DNA]</scope>
    <source>
        <strain evidence="2">ATCC 200175</strain>
    </source>
</reference>
<sequence length="85" mass="9401">MSSGRSSLQTHCLLCLRTIQDPLVHHGRHFGRAVHTFCNVQTLIVNGLAAMAEGEDLESMTTLEHKELSVFKQLVRMVPGIDACL</sequence>
<proteinExistence type="predicted"/>
<accession>A0A0C9TRA1</accession>
<dbReference type="Proteomes" id="UP000053647">
    <property type="component" value="Unassembled WGS sequence"/>
</dbReference>
<protein>
    <submittedName>
        <fullName evidence="1">Unplaced genomic scaffold PAXINscaffold_87, whole genome shotgun sequence</fullName>
    </submittedName>
</protein>
<gene>
    <name evidence="1" type="ORF">PAXINDRAFT_86244</name>
</gene>
<dbReference type="AlphaFoldDB" id="A0A0C9TRA1"/>
<evidence type="ECO:0000313" key="2">
    <source>
        <dbReference type="Proteomes" id="UP000053647"/>
    </source>
</evidence>
<dbReference type="EMBL" id="KN819409">
    <property type="protein sequence ID" value="KIJ10332.1"/>
    <property type="molecule type" value="Genomic_DNA"/>
</dbReference>
<feature type="non-terminal residue" evidence="1">
    <location>
        <position position="85"/>
    </location>
</feature>